<feature type="compositionally biased region" description="Polar residues" evidence="1">
    <location>
        <begin position="19"/>
        <end position="36"/>
    </location>
</feature>
<proteinExistence type="predicted"/>
<accession>C7H1W6</accession>
<gene>
    <name evidence="2" type="ORF">FAEPRAA2165_00256</name>
</gene>
<protein>
    <submittedName>
        <fullName evidence="2">Uncharacterized protein</fullName>
    </submittedName>
</protein>
<organism evidence="2 3">
    <name type="scientific">Faecalibacterium duncaniae (strain DSM 17677 / JCM 31915 / A2-165)</name>
    <name type="common">Faecalibacterium prausnitzii</name>
    <dbReference type="NCBI Taxonomy" id="411483"/>
    <lineage>
        <taxon>Bacteria</taxon>
        <taxon>Bacillati</taxon>
        <taxon>Bacillota</taxon>
        <taxon>Clostridia</taxon>
        <taxon>Eubacteriales</taxon>
        <taxon>Oscillospiraceae</taxon>
        <taxon>Faecalibacterium</taxon>
    </lineage>
</organism>
<keyword evidence="3" id="KW-1185">Reference proteome</keyword>
<dbReference type="AlphaFoldDB" id="C7H1W6"/>
<name>C7H1W6_FAED2</name>
<evidence type="ECO:0000313" key="3">
    <source>
        <dbReference type="Proteomes" id="UP000004619"/>
    </source>
</evidence>
<evidence type="ECO:0000256" key="1">
    <source>
        <dbReference type="SAM" id="MobiDB-lite"/>
    </source>
</evidence>
<dbReference type="HOGENOM" id="CLU_2206122_0_0_9"/>
<sequence length="107" mass="12432">MGRNAGESGKTEQDIVFRRQSSPLFPPSFQHSTSVLHTRRGKKSSCSPFHKPFTLHSQAGGKPRSRTIPHIFRLFHIFPSPYYEYYNKFNIDLEVLSLFYGRKNLKT</sequence>
<reference evidence="2" key="1">
    <citation type="submission" date="2009-08" db="EMBL/GenBank/DDBJ databases">
        <authorList>
            <person name="Weinstock G."/>
            <person name="Sodergren E."/>
            <person name="Clifton S."/>
            <person name="Fulton L."/>
            <person name="Fulton B."/>
            <person name="Courtney L."/>
            <person name="Fronick C."/>
            <person name="Harrison M."/>
            <person name="Strong C."/>
            <person name="Farmer C."/>
            <person name="Delahaunty K."/>
            <person name="Markovic C."/>
            <person name="Hall O."/>
            <person name="Minx P."/>
            <person name="Tomlinson C."/>
            <person name="Mitreva M."/>
            <person name="Nelson J."/>
            <person name="Hou S."/>
            <person name="Wollam A."/>
            <person name="Pepin K.H."/>
            <person name="Johnson M."/>
            <person name="Bhonagiri V."/>
            <person name="Nash W.E."/>
            <person name="Warren W."/>
            <person name="Chinwalla A."/>
            <person name="Mardis E.R."/>
            <person name="Wilson R.K."/>
        </authorList>
    </citation>
    <scope>NUCLEOTIDE SEQUENCE [LARGE SCALE GENOMIC DNA]</scope>
    <source>
        <strain evidence="2">A2-165</strain>
    </source>
</reference>
<dbReference type="STRING" id="411483.FAEPRAA2165_00256"/>
<dbReference type="EMBL" id="ACOP02000003">
    <property type="protein sequence ID" value="EEU98326.1"/>
    <property type="molecule type" value="Genomic_DNA"/>
</dbReference>
<comment type="caution">
    <text evidence="2">The sequence shown here is derived from an EMBL/GenBank/DDBJ whole genome shotgun (WGS) entry which is preliminary data.</text>
</comment>
<evidence type="ECO:0000313" key="2">
    <source>
        <dbReference type="EMBL" id="EEU98326.1"/>
    </source>
</evidence>
<feature type="region of interest" description="Disordered" evidence="1">
    <location>
        <begin position="1"/>
        <end position="63"/>
    </location>
</feature>
<dbReference type="Proteomes" id="UP000004619">
    <property type="component" value="Unassembled WGS sequence"/>
</dbReference>